<dbReference type="InterPro" id="IPR029058">
    <property type="entry name" value="AB_hydrolase_fold"/>
</dbReference>
<reference evidence="3 4" key="2">
    <citation type="journal article" date="2010" name="Stand. Genomic Sci.">
        <title>Complete genome sequence of Chitinophaga pinensis type strain (UQM 2034).</title>
        <authorList>
            <person name="Glavina Del Rio T."/>
            <person name="Abt B."/>
            <person name="Spring S."/>
            <person name="Lapidus A."/>
            <person name="Nolan M."/>
            <person name="Tice H."/>
            <person name="Copeland A."/>
            <person name="Cheng J.F."/>
            <person name="Chen F."/>
            <person name="Bruce D."/>
            <person name="Goodwin L."/>
            <person name="Pitluck S."/>
            <person name="Ivanova N."/>
            <person name="Mavromatis K."/>
            <person name="Mikhailova N."/>
            <person name="Pati A."/>
            <person name="Chen A."/>
            <person name="Palaniappan K."/>
            <person name="Land M."/>
            <person name="Hauser L."/>
            <person name="Chang Y.J."/>
            <person name="Jeffries C.D."/>
            <person name="Chain P."/>
            <person name="Saunders E."/>
            <person name="Detter J.C."/>
            <person name="Brettin T."/>
            <person name="Rohde M."/>
            <person name="Goker M."/>
            <person name="Bristow J."/>
            <person name="Eisen J.A."/>
            <person name="Markowitz V."/>
            <person name="Hugenholtz P."/>
            <person name="Kyrpides N.C."/>
            <person name="Klenk H.P."/>
            <person name="Lucas S."/>
        </authorList>
    </citation>
    <scope>NUCLEOTIDE SEQUENCE [LARGE SCALE GENOMIC DNA]</scope>
    <source>
        <strain evidence="4">ATCC 43595 / DSM 2588 / LMG 13176 / NBRC 15968 / NCIMB 11800 / UQM 2034</strain>
    </source>
</reference>
<dbReference type="PANTHER" id="PTHR42776">
    <property type="entry name" value="SERINE PEPTIDASE S9 FAMILY MEMBER"/>
    <property type="match status" value="1"/>
</dbReference>
<dbReference type="RefSeq" id="WP_012787736.1">
    <property type="nucleotide sequence ID" value="NC_013132.1"/>
</dbReference>
<accession>A0A979GRY2</accession>
<dbReference type="EMBL" id="CP001699">
    <property type="protein sequence ID" value="ACU57560.1"/>
    <property type="molecule type" value="Genomic_DNA"/>
</dbReference>
<sequence>MTNNSLQQVPGVKAYTIAHEQLLLQQEDTLRWIDLETGHTRFIWPGSVNQLAADGHQLAFFTDTTLRYYQPGMDSAIVLDQHCAGGLQFSNDGKYLQYQLSLPVPAPTEKLRIWNYQDYYLQTPPAIPTTMIVCLASGQSFIVNLPGTQIAWQHGGRYIITQNSVNHQEYYWNKKIINTLYLVDTHTGIQKKITANTDKLLLQPSISPNERFMTWYDHTTAAIYSYEIASGHIRKLIKGIGVAQWSAKDSVVFIHSDRDVWQIDPSGERPPVKLTNGKQQHMIFRQVYPDIFVSFDTRTKANGFWKWEQGKLHICTMEDRLFYMPVYPLDQYPPVKAKDTSVYLVTGMRDGTSPDLFVTKDFQHFTSFTKIHPEERYNWLRVTLTKHGLLYQPQDFDPAKKYPVIFHYYEGSKDYLHRFITPALSEGTLNIPWYVSNGYMVFVPHIITKQRHPGRSAARAVIRAAKYLSTFGWVNKERMGLQGHSFGGYVTNYVITHTQLFAAAQASAGPTDFISGYGAIRKSTGTAMQQLYEQGQNKMGRPPWEIPRLYLKNSPVIRVNKVHTPLLLMHNDNDNAVPFAQGIELYTALRRLQKKVWLLQYRNEGHQLFRDPDKLDFTIRQQQFFDHYLKDKPMPDWMKAH</sequence>
<dbReference type="Gene3D" id="3.40.50.1820">
    <property type="entry name" value="alpha/beta hydrolase"/>
    <property type="match status" value="1"/>
</dbReference>
<dbReference type="PANTHER" id="PTHR42776:SF27">
    <property type="entry name" value="DIPEPTIDYL PEPTIDASE FAMILY MEMBER 6"/>
    <property type="match status" value="1"/>
</dbReference>
<reference evidence="4" key="1">
    <citation type="submission" date="2009-08" db="EMBL/GenBank/DDBJ databases">
        <title>The complete genome of Chitinophaga pinensis DSM 2588.</title>
        <authorList>
            <consortium name="US DOE Joint Genome Institute (JGI-PGF)"/>
            <person name="Lucas S."/>
            <person name="Copeland A."/>
            <person name="Lapidus A."/>
            <person name="Glavina del Rio T."/>
            <person name="Dalin E."/>
            <person name="Tice H."/>
            <person name="Bruce D."/>
            <person name="Goodwin L."/>
            <person name="Pitluck S."/>
            <person name="Kyrpides N."/>
            <person name="Mavromatis K."/>
            <person name="Ivanova N."/>
            <person name="Mikhailova N."/>
            <person name="Sims D."/>
            <person name="Meinche L."/>
            <person name="Brettin T."/>
            <person name="Detter J.C."/>
            <person name="Han C."/>
            <person name="Larimer F."/>
            <person name="Land M."/>
            <person name="Hauser L."/>
            <person name="Markowitz V."/>
            <person name="Cheng J.-F."/>
            <person name="Hugenholtz P."/>
            <person name="Woyke T."/>
            <person name="Wu D."/>
            <person name="Spring S."/>
            <person name="Klenk H.-P."/>
            <person name="Eisen J.A."/>
        </authorList>
    </citation>
    <scope>NUCLEOTIDE SEQUENCE [LARGE SCALE GENOMIC DNA]</scope>
    <source>
        <strain evidence="4">ATCC 43595 / DSM 2588 / LMG 13176 / NBRC 15968 / NCIMB 11800 / UQM 2034</strain>
    </source>
</reference>
<organism evidence="3 4">
    <name type="scientific">Chitinophaga pinensis (strain ATCC 43595 / DSM 2588 / LMG 13176 / NBRC 15968 / NCIMB 11800 / UQM 2034)</name>
    <dbReference type="NCBI Taxonomy" id="485918"/>
    <lineage>
        <taxon>Bacteria</taxon>
        <taxon>Pseudomonadati</taxon>
        <taxon>Bacteroidota</taxon>
        <taxon>Chitinophagia</taxon>
        <taxon>Chitinophagales</taxon>
        <taxon>Chitinophagaceae</taxon>
        <taxon>Chitinophaga</taxon>
    </lineage>
</organism>
<dbReference type="InterPro" id="IPR001375">
    <property type="entry name" value="Peptidase_S9_cat"/>
</dbReference>
<dbReference type="AlphaFoldDB" id="A0A979GRY2"/>
<dbReference type="GO" id="GO:0004252">
    <property type="term" value="F:serine-type endopeptidase activity"/>
    <property type="evidence" value="ECO:0007669"/>
    <property type="project" value="TreeGrafter"/>
</dbReference>
<protein>
    <submittedName>
        <fullName evidence="3">Peptidase S9 prolyl oligopeptidase active site domain protein</fullName>
    </submittedName>
</protein>
<evidence type="ECO:0000313" key="3">
    <source>
        <dbReference type="EMBL" id="ACU57560.1"/>
    </source>
</evidence>
<evidence type="ECO:0000259" key="2">
    <source>
        <dbReference type="Pfam" id="PF00326"/>
    </source>
</evidence>
<dbReference type="Proteomes" id="UP000002215">
    <property type="component" value="Chromosome"/>
</dbReference>
<dbReference type="SUPFAM" id="SSF53474">
    <property type="entry name" value="alpha/beta-Hydrolases"/>
    <property type="match status" value="1"/>
</dbReference>
<dbReference type="InterPro" id="IPR011042">
    <property type="entry name" value="6-blade_b-propeller_TolB-like"/>
</dbReference>
<dbReference type="KEGG" id="cpi:Cpin_0054"/>
<feature type="domain" description="Peptidase S9 prolyl oligopeptidase catalytic" evidence="2">
    <location>
        <begin position="451"/>
        <end position="631"/>
    </location>
</feature>
<name>A0A979GRY2_CHIPD</name>
<evidence type="ECO:0000256" key="1">
    <source>
        <dbReference type="ARBA" id="ARBA00022801"/>
    </source>
</evidence>
<evidence type="ECO:0000313" key="4">
    <source>
        <dbReference type="Proteomes" id="UP000002215"/>
    </source>
</evidence>
<keyword evidence="1" id="KW-0378">Hydrolase</keyword>
<dbReference type="SUPFAM" id="SSF82171">
    <property type="entry name" value="DPP6 N-terminal domain-like"/>
    <property type="match status" value="1"/>
</dbReference>
<dbReference type="Pfam" id="PF00326">
    <property type="entry name" value="Peptidase_S9"/>
    <property type="match status" value="1"/>
</dbReference>
<proteinExistence type="predicted"/>
<gene>
    <name evidence="3" type="ordered locus">Cpin_0054</name>
</gene>
<dbReference type="GO" id="GO:0006508">
    <property type="term" value="P:proteolysis"/>
    <property type="evidence" value="ECO:0007669"/>
    <property type="project" value="InterPro"/>
</dbReference>
<dbReference type="Gene3D" id="2.120.10.30">
    <property type="entry name" value="TolB, C-terminal domain"/>
    <property type="match status" value="1"/>
</dbReference>